<dbReference type="InterPro" id="IPR013083">
    <property type="entry name" value="Znf_RING/FYVE/PHD"/>
</dbReference>
<dbReference type="Gene3D" id="3.30.40.10">
    <property type="entry name" value="Zinc/RING finger domain, C3HC4 (zinc finger)"/>
    <property type="match status" value="1"/>
</dbReference>
<keyword evidence="2" id="KW-1185">Reference proteome</keyword>
<accession>A0ABU6UW78</accession>
<protein>
    <recommendedName>
        <fullName evidence="3">RING-type domain-containing protein</fullName>
    </recommendedName>
</protein>
<dbReference type="Proteomes" id="UP001341840">
    <property type="component" value="Unassembled WGS sequence"/>
</dbReference>
<comment type="caution">
    <text evidence="1">The sequence shown here is derived from an EMBL/GenBank/DDBJ whole genome shotgun (WGS) entry which is preliminary data.</text>
</comment>
<reference evidence="1 2" key="1">
    <citation type="journal article" date="2023" name="Plants (Basel)">
        <title>Bridging the Gap: Combining Genomics and Transcriptomics Approaches to Understand Stylosanthes scabra, an Orphan Legume from the Brazilian Caatinga.</title>
        <authorList>
            <person name="Ferreira-Neto J.R.C."/>
            <person name="da Silva M.D."/>
            <person name="Binneck E."/>
            <person name="de Melo N.F."/>
            <person name="da Silva R.H."/>
            <person name="de Melo A.L.T.M."/>
            <person name="Pandolfi V."/>
            <person name="Bustamante F.O."/>
            <person name="Brasileiro-Vidal A.C."/>
            <person name="Benko-Iseppon A.M."/>
        </authorList>
    </citation>
    <scope>NUCLEOTIDE SEQUENCE [LARGE SCALE GENOMIC DNA]</scope>
    <source>
        <tissue evidence="1">Leaves</tissue>
    </source>
</reference>
<evidence type="ECO:0000313" key="1">
    <source>
        <dbReference type="EMBL" id="MED6165585.1"/>
    </source>
</evidence>
<dbReference type="EMBL" id="JASCZI010123716">
    <property type="protein sequence ID" value="MED6165585.1"/>
    <property type="molecule type" value="Genomic_DNA"/>
</dbReference>
<organism evidence="1 2">
    <name type="scientific">Stylosanthes scabra</name>
    <dbReference type="NCBI Taxonomy" id="79078"/>
    <lineage>
        <taxon>Eukaryota</taxon>
        <taxon>Viridiplantae</taxon>
        <taxon>Streptophyta</taxon>
        <taxon>Embryophyta</taxon>
        <taxon>Tracheophyta</taxon>
        <taxon>Spermatophyta</taxon>
        <taxon>Magnoliopsida</taxon>
        <taxon>eudicotyledons</taxon>
        <taxon>Gunneridae</taxon>
        <taxon>Pentapetalae</taxon>
        <taxon>rosids</taxon>
        <taxon>fabids</taxon>
        <taxon>Fabales</taxon>
        <taxon>Fabaceae</taxon>
        <taxon>Papilionoideae</taxon>
        <taxon>50 kb inversion clade</taxon>
        <taxon>dalbergioids sensu lato</taxon>
        <taxon>Dalbergieae</taxon>
        <taxon>Pterocarpus clade</taxon>
        <taxon>Stylosanthes</taxon>
    </lineage>
</organism>
<proteinExistence type="predicted"/>
<evidence type="ECO:0008006" key="3">
    <source>
        <dbReference type="Google" id="ProtNLM"/>
    </source>
</evidence>
<dbReference type="CDD" id="cd16448">
    <property type="entry name" value="RING-H2"/>
    <property type="match status" value="1"/>
</dbReference>
<sequence length="130" mass="14640">MDVNLHVVTHIADEDFEVYNDDDDHRQNVSEVGQLMNLLERLKVDEEEDGVEQCAICLEEFGDGAEDSSGEIVRTNCSHVFHESLYSVGSSDASNVNWPILVHCAAATCFQLQRKMNRRITSLSVRLTIN</sequence>
<evidence type="ECO:0000313" key="2">
    <source>
        <dbReference type="Proteomes" id="UP001341840"/>
    </source>
</evidence>
<name>A0ABU6UW78_9FABA</name>
<gene>
    <name evidence="1" type="ORF">PIB30_100954</name>
</gene>
<dbReference type="SUPFAM" id="SSF57850">
    <property type="entry name" value="RING/U-box"/>
    <property type="match status" value="1"/>
</dbReference>